<dbReference type="GO" id="GO:0003964">
    <property type="term" value="F:RNA-directed DNA polymerase activity"/>
    <property type="evidence" value="ECO:0007669"/>
    <property type="project" value="UniProtKB-KW"/>
</dbReference>
<gene>
    <name evidence="2" type="ORF">CWI38_0018p0010</name>
</gene>
<dbReference type="PANTHER" id="PTHR35450">
    <property type="entry name" value="REVERSE TRANSCRIPTASE DOMAIN-CONTAINING PROTEIN"/>
    <property type="match status" value="1"/>
</dbReference>
<sequence>MCDVDVAMLSERLPPPPTFYDTTQQAVVERLVQSAWLTPYPPNGMTNLNRDAILERNRLMLLHSILDSVTVVEQMPRNGWSATLKYYNEKFSCTLDIDAFRKLPQNKAEREIRQEENGERRRITTCLTEPCTLTDTTEYINLRDKFLSKIKEISEKEIGKVVFRTRKLPSELVDSKVLDLINRIIGEYADSCVPMTIKAVERIIQAAQVCYDEATRKEKPRSAWKENIESKISKLVLSKDLLEKARKQEKLSTSKTKSLKKIMREFNLNLSSVTDLSEALVKKNESLNVYEKKITMHESRKQFRKENRMFELFRDRFYRGLSERVRDEIVSFWSTLWNKNDDSVMYDDYLIQFVSDNHPTTFPSLDEFVNIINWLPNWKAAGIDGIYNFFIKKLTTLHKYIYDIVKVICLEGTTQADWFYCRLTYLIPKGIPRRGFYYRPITCMLDLYKLTTKCVTKVVQLEVERQGLLAENQLGAVRGVQGAKEQALLNIALNKEYGNNLKATWIDVKKAYDSIDHAYLTQCIEKLNLPDWILKFIKVIISKWKIDISVGPEKIMSKKIDRGILQGDSLSPLLFVLCMDPLSRKLNEKHTKVRVQTDAESHSTNHLLFINDLKLLAKDSSTLKGIGLEINKEKSATNDTCCEDTAILLEGVSVYKYLGIIEDSRGIQTLERLCHTRLNAKKIFLLRLEPADFSKLDDAVRAVLVKNKIHLRSGCKERLYLPRTELGRGLHSAELRSEHMLLQLLDCLEKSKEISTRRAAILKVENNNKTHLALIKGFLKVKYRLVEEVTKKSLEEAQLAKLYNEIEKRKLHSKLYNARKNELVSVSDSSRWLKRGNIRPRNEAVFCYIQDRNVFWGADGVCQHCGKSGKTVDHLATRCEKMLGHDYTRRHNEVVRCL</sequence>
<evidence type="ECO:0000259" key="1">
    <source>
        <dbReference type="PROSITE" id="PS50878"/>
    </source>
</evidence>
<keyword evidence="2" id="KW-0808">Transferase</keyword>
<dbReference type="Proteomes" id="UP000292282">
    <property type="component" value="Unassembled WGS sequence"/>
</dbReference>
<accession>A0A4Q9M2A2</accession>
<evidence type="ECO:0000313" key="3">
    <source>
        <dbReference type="Proteomes" id="UP000292282"/>
    </source>
</evidence>
<keyword evidence="2" id="KW-0695">RNA-directed DNA polymerase</keyword>
<dbReference type="CDD" id="cd01650">
    <property type="entry name" value="RT_nLTR_like"/>
    <property type="match status" value="1"/>
</dbReference>
<feature type="non-terminal residue" evidence="2">
    <location>
        <position position="898"/>
    </location>
</feature>
<comment type="caution">
    <text evidence="2">The sequence shown here is derived from an EMBL/GenBank/DDBJ whole genome shotgun (WGS) entry which is preliminary data.</text>
</comment>
<protein>
    <submittedName>
        <fullName evidence="2">Reverse transcriptase</fullName>
    </submittedName>
</protein>
<dbReference type="AlphaFoldDB" id="A0A4Q9M2A2"/>
<evidence type="ECO:0000313" key="2">
    <source>
        <dbReference type="EMBL" id="TBU20829.1"/>
    </source>
</evidence>
<dbReference type="PANTHER" id="PTHR35450:SF2">
    <property type="entry name" value="REVERSE TRANSCRIPTASE DOMAIN-CONTAINING PROTEIN"/>
    <property type="match status" value="1"/>
</dbReference>
<dbReference type="VEuPathDB" id="MicrosporidiaDB:CWI38_0018p0010"/>
<dbReference type="EMBL" id="PITK01000018">
    <property type="protein sequence ID" value="TBU20829.1"/>
    <property type="molecule type" value="Genomic_DNA"/>
</dbReference>
<keyword evidence="2" id="KW-0548">Nucleotidyltransferase</keyword>
<organism evidence="2 3">
    <name type="scientific">Hamiltosporidium tvaerminnensis</name>
    <dbReference type="NCBI Taxonomy" id="1176355"/>
    <lineage>
        <taxon>Eukaryota</taxon>
        <taxon>Fungi</taxon>
        <taxon>Fungi incertae sedis</taxon>
        <taxon>Microsporidia</taxon>
        <taxon>Dubosqiidae</taxon>
        <taxon>Hamiltosporidium</taxon>
    </lineage>
</organism>
<reference evidence="2 3" key="1">
    <citation type="submission" date="2017-12" db="EMBL/GenBank/DDBJ databases">
        <authorList>
            <person name="Pombert J.-F."/>
            <person name="Haag K.L."/>
            <person name="Ebert D."/>
        </authorList>
    </citation>
    <scope>NUCLEOTIDE SEQUENCE [LARGE SCALE GENOMIC DNA]</scope>
    <source>
        <strain evidence="2">IL-G-3</strain>
    </source>
</reference>
<dbReference type="PROSITE" id="PS50878">
    <property type="entry name" value="RT_POL"/>
    <property type="match status" value="1"/>
</dbReference>
<feature type="domain" description="Reverse transcriptase" evidence="1">
    <location>
        <begin position="408"/>
        <end position="654"/>
    </location>
</feature>
<name>A0A4Q9M2A2_9MICR</name>
<dbReference type="Pfam" id="PF00078">
    <property type="entry name" value="RVT_1"/>
    <property type="match status" value="1"/>
</dbReference>
<dbReference type="OrthoDB" id="2205812at2759"/>
<proteinExistence type="predicted"/>
<dbReference type="InterPro" id="IPR000477">
    <property type="entry name" value="RT_dom"/>
</dbReference>
<keyword evidence="3" id="KW-1185">Reference proteome</keyword>